<comment type="caution">
    <text evidence="2">The sequence shown here is derived from an EMBL/GenBank/DDBJ whole genome shotgun (WGS) entry which is preliminary data.</text>
</comment>
<dbReference type="STRING" id="564198.BST17_25990"/>
<dbReference type="Proteomes" id="UP000192366">
    <property type="component" value="Unassembled WGS sequence"/>
</dbReference>
<evidence type="ECO:0000313" key="3">
    <source>
        <dbReference type="Proteomes" id="UP000192366"/>
    </source>
</evidence>
<evidence type="ECO:0000256" key="1">
    <source>
        <dbReference type="SAM" id="MobiDB-lite"/>
    </source>
</evidence>
<protein>
    <submittedName>
        <fullName evidence="2">Uncharacterized protein</fullName>
    </submittedName>
</protein>
<sequence>MAGFPTASAEPTQALPEVPADPGRAVFVDDPQILNPHATTVESWSRSGEGLRVNFASGAPDCFGVHVLVEETPEAVTVDLNGGMPPASIGRMCIALAVPGSVDVPLDRPLGDRVVLAVADSLDKPS</sequence>
<gene>
    <name evidence="2" type="ORF">BST17_25990</name>
</gene>
<reference evidence="2 3" key="1">
    <citation type="submission" date="2017-02" db="EMBL/GenBank/DDBJ databases">
        <title>The new phylogeny of genus Mycobacterium.</title>
        <authorList>
            <person name="Tortoli E."/>
            <person name="Trovato A."/>
            <person name="Cirillo D.M."/>
        </authorList>
    </citation>
    <scope>NUCLEOTIDE SEQUENCE [LARGE SCALE GENOMIC DNA]</scope>
    <source>
        <strain evidence="2 3">DSM 45578</strain>
    </source>
</reference>
<dbReference type="RefSeq" id="WP_234807832.1">
    <property type="nucleotide sequence ID" value="NZ_JACKVM010000001.1"/>
</dbReference>
<evidence type="ECO:0000313" key="2">
    <source>
        <dbReference type="EMBL" id="ORA01966.1"/>
    </source>
</evidence>
<dbReference type="AlphaFoldDB" id="A0A1W9YPI4"/>
<name>A0A1W9YPI4_MYCBA</name>
<organism evidence="2 3">
    <name type="scientific">Mycolicibacterium bacteremicum</name>
    <name type="common">Mycobacterium bacteremicum</name>
    <dbReference type="NCBI Taxonomy" id="564198"/>
    <lineage>
        <taxon>Bacteria</taxon>
        <taxon>Bacillati</taxon>
        <taxon>Actinomycetota</taxon>
        <taxon>Actinomycetes</taxon>
        <taxon>Mycobacteriales</taxon>
        <taxon>Mycobacteriaceae</taxon>
        <taxon>Mycolicibacterium</taxon>
    </lineage>
</organism>
<feature type="region of interest" description="Disordered" evidence="1">
    <location>
        <begin position="1"/>
        <end position="22"/>
    </location>
</feature>
<proteinExistence type="predicted"/>
<accession>A0A1W9YPI4</accession>
<dbReference type="EMBL" id="MVHJ01000037">
    <property type="protein sequence ID" value="ORA01966.1"/>
    <property type="molecule type" value="Genomic_DNA"/>
</dbReference>
<keyword evidence="3" id="KW-1185">Reference proteome</keyword>